<evidence type="ECO:0000313" key="1">
    <source>
        <dbReference type="EMBL" id="KAJ8710646.1"/>
    </source>
</evidence>
<evidence type="ECO:0000313" key="2">
    <source>
        <dbReference type="Proteomes" id="UP001231649"/>
    </source>
</evidence>
<dbReference type="Proteomes" id="UP001231649">
    <property type="component" value="Chromosome 23"/>
</dbReference>
<name>A0ACC2Q7U9_9NEOP</name>
<protein>
    <submittedName>
        <fullName evidence="1">Uncharacterized protein</fullName>
    </submittedName>
</protein>
<accession>A0ACC2Q7U9</accession>
<comment type="caution">
    <text evidence="1">The sequence shown here is derived from an EMBL/GenBank/DDBJ whole genome shotgun (WGS) entry which is preliminary data.</text>
</comment>
<reference evidence="1" key="1">
    <citation type="submission" date="2023-03" db="EMBL/GenBank/DDBJ databases">
        <title>Chromosome-level genomes of two armyworms, Mythimna separata and Mythimna loreyi, provide insights into the biosynthesis and reception of sex pheromones.</title>
        <authorList>
            <person name="Zhao H."/>
        </authorList>
    </citation>
    <scope>NUCLEOTIDE SEQUENCE</scope>
    <source>
        <strain evidence="1">BeijingLab</strain>
    </source>
</reference>
<keyword evidence="2" id="KW-1185">Reference proteome</keyword>
<organism evidence="1 2">
    <name type="scientific">Mythimna loreyi</name>
    <dbReference type="NCBI Taxonomy" id="667449"/>
    <lineage>
        <taxon>Eukaryota</taxon>
        <taxon>Metazoa</taxon>
        <taxon>Ecdysozoa</taxon>
        <taxon>Arthropoda</taxon>
        <taxon>Hexapoda</taxon>
        <taxon>Insecta</taxon>
        <taxon>Pterygota</taxon>
        <taxon>Neoptera</taxon>
        <taxon>Endopterygota</taxon>
        <taxon>Lepidoptera</taxon>
        <taxon>Glossata</taxon>
        <taxon>Ditrysia</taxon>
        <taxon>Noctuoidea</taxon>
        <taxon>Noctuidae</taxon>
        <taxon>Noctuinae</taxon>
        <taxon>Hadenini</taxon>
        <taxon>Mythimna</taxon>
    </lineage>
</organism>
<dbReference type="EMBL" id="CM056799">
    <property type="protein sequence ID" value="KAJ8710646.1"/>
    <property type="molecule type" value="Genomic_DNA"/>
</dbReference>
<sequence length="195" mass="22769">MAPLRTKIKQFRTEISRLRKREKSFKARLKNAEDFSKKGLFEHFAKNLKKPAQLFLSMQMQASKSPKGRRFTFEEKVLSLSLYKKSPKCYGHLNKLFTLPLTKAMKRLLSAIKIQPGINPIIFERIKNTIQDRNVDDRLCSLIYDEMSLTPQCYFNAQKDVFHGFATNKNTKFAEHVLVFMVKGVKVNFKQPIAY</sequence>
<proteinExistence type="predicted"/>
<gene>
    <name evidence="1" type="ORF">PYW08_009161</name>
</gene>